<gene>
    <name evidence="2" type="ORF">FG87_13920</name>
</gene>
<evidence type="ECO:0008006" key="4">
    <source>
        <dbReference type="Google" id="ProtNLM"/>
    </source>
</evidence>
<feature type="transmembrane region" description="Helical" evidence="1">
    <location>
        <begin position="486"/>
        <end position="505"/>
    </location>
</feature>
<proteinExistence type="predicted"/>
<accession>A0ABR4ZGG9</accession>
<dbReference type="RefSeq" id="WP_043669680.1">
    <property type="nucleotide sequence ID" value="NZ_BDCI01000004.1"/>
</dbReference>
<dbReference type="EMBL" id="JNFP01000014">
    <property type="protein sequence ID" value="KIA64348.1"/>
    <property type="molecule type" value="Genomic_DNA"/>
</dbReference>
<name>A0ABR4ZGG9_9NOCA</name>
<keyword evidence="1" id="KW-0812">Transmembrane</keyword>
<evidence type="ECO:0000256" key="1">
    <source>
        <dbReference type="SAM" id="Phobius"/>
    </source>
</evidence>
<keyword evidence="1" id="KW-1133">Transmembrane helix</keyword>
<dbReference type="Gene3D" id="3.40.50.1820">
    <property type="entry name" value="alpha/beta hydrolase"/>
    <property type="match status" value="1"/>
</dbReference>
<evidence type="ECO:0000313" key="3">
    <source>
        <dbReference type="Proteomes" id="UP000031364"/>
    </source>
</evidence>
<reference evidence="2 3" key="1">
    <citation type="journal article" date="2014" name="Int. J. Syst. Evol. Microbiol.">
        <title>Nocardia vulneris sp. nov., isolated from wounds of human patients in North America.</title>
        <authorList>
            <person name="Lasker B.A."/>
            <person name="Bell M."/>
            <person name="Klenk H.P."/>
            <person name="Sproer C."/>
            <person name="Schumann C."/>
            <person name="Schumann P."/>
            <person name="Brown J.M."/>
        </authorList>
    </citation>
    <scope>NUCLEOTIDE SEQUENCE [LARGE SCALE GENOMIC DNA]</scope>
    <source>
        <strain evidence="2 3">W9851</strain>
    </source>
</reference>
<dbReference type="SUPFAM" id="SSF53474">
    <property type="entry name" value="alpha/beta-Hydrolases"/>
    <property type="match status" value="2"/>
</dbReference>
<organism evidence="2 3">
    <name type="scientific">Nocardia vulneris</name>
    <dbReference type="NCBI Taxonomy" id="1141657"/>
    <lineage>
        <taxon>Bacteria</taxon>
        <taxon>Bacillati</taxon>
        <taxon>Actinomycetota</taxon>
        <taxon>Actinomycetes</taxon>
        <taxon>Mycobacteriales</taxon>
        <taxon>Nocardiaceae</taxon>
        <taxon>Nocardia</taxon>
    </lineage>
</organism>
<keyword evidence="3" id="KW-1185">Reference proteome</keyword>
<evidence type="ECO:0000313" key="2">
    <source>
        <dbReference type="EMBL" id="KIA64348.1"/>
    </source>
</evidence>
<dbReference type="InterPro" id="IPR029058">
    <property type="entry name" value="AB_hydrolase_fold"/>
</dbReference>
<comment type="caution">
    <text evidence="2">The sequence shown here is derived from an EMBL/GenBank/DDBJ whole genome shotgun (WGS) entry which is preliminary data.</text>
</comment>
<dbReference type="Proteomes" id="UP000031364">
    <property type="component" value="Unassembled WGS sequence"/>
</dbReference>
<sequence length="532" mass="58344">MTTAQVHHRRLIVYVPGLTERPGAIDGLFARLQREPGYGTDETIYWQFPDGIRRFSRGTLANRCRDLADRIDAYWTGPRKTPEIVLIGHSIGGIMHRYAYLQALRGIDGHRLPWADAVTRIVLLAAPNRGVDPDRLPWWQRYPTKLLAPLLRRFTAVELICGAPFITNLRILWLREIAQLGNQAPIVVQVSGKKDRAVVKEDSRDLETLPTGVQKVVPGATHADIISIEAGLSEDYAGQRYEILRAAITEPLPPSNPEPLPDAEAAKTSVVFALHGIRSGNGEWPSELEAALLAADKNVLVVTPSYGRLSAYDFALPFTRRRNLRWFADMYSYHLARHPGIPFHFVGHSNGTYLFGQSLKQIPALEFQHVFLAGSVLPREFDWVRCADAGQIGSLVNICANQDKPVGWLCSGLRAFRMRDVGVGGFTGFDSVPPGTRQIRHIEGGHGAALVTDRLSAVVDYVRTGAAGGEAHVVKPGRGFELMSRVAPRLAWATVAAVAGLSWLALSTMGILLGTAIVAGLLALTYTTLKVA</sequence>
<protein>
    <recommendedName>
        <fullName evidence="4">DUF676 domain-containing protein</fullName>
    </recommendedName>
</protein>
<keyword evidence="1" id="KW-0472">Membrane</keyword>
<dbReference type="PANTHER" id="PTHR37946">
    <property type="entry name" value="SLL1969 PROTEIN"/>
    <property type="match status" value="1"/>
</dbReference>
<dbReference type="PANTHER" id="PTHR37946:SF1">
    <property type="entry name" value="SLL1969 PROTEIN"/>
    <property type="match status" value="1"/>
</dbReference>